<evidence type="ECO:0000313" key="2">
    <source>
        <dbReference type="Proteomes" id="UP000054693"/>
    </source>
</evidence>
<comment type="caution">
    <text evidence="1">The sequence shown here is derived from an EMBL/GenBank/DDBJ whole genome shotgun (WGS) entry which is preliminary data.</text>
</comment>
<dbReference type="AlphaFoldDB" id="A0A0W0ZP91"/>
<evidence type="ECO:0000313" key="1">
    <source>
        <dbReference type="EMBL" id="KTD70808.1"/>
    </source>
</evidence>
<organism evidence="1 2">
    <name type="scientific">Legionella tucsonensis</name>
    <dbReference type="NCBI Taxonomy" id="40335"/>
    <lineage>
        <taxon>Bacteria</taxon>
        <taxon>Pseudomonadati</taxon>
        <taxon>Pseudomonadota</taxon>
        <taxon>Gammaproteobacteria</taxon>
        <taxon>Legionellales</taxon>
        <taxon>Legionellaceae</taxon>
        <taxon>Legionella</taxon>
    </lineage>
</organism>
<dbReference type="EMBL" id="LNZA01000012">
    <property type="protein sequence ID" value="KTD70808.1"/>
    <property type="molecule type" value="Genomic_DNA"/>
</dbReference>
<accession>A0A0W0ZP91</accession>
<keyword evidence="2" id="KW-1185">Reference proteome</keyword>
<dbReference type="RefSeq" id="WP_058522016.1">
    <property type="nucleotide sequence ID" value="NZ_CAAAIP010000004.1"/>
</dbReference>
<protein>
    <submittedName>
        <fullName evidence="1">Uncharacterized protein</fullName>
    </submittedName>
</protein>
<name>A0A0W0ZP91_9GAMM</name>
<gene>
    <name evidence="1" type="ORF">Ltuc_2819</name>
</gene>
<sequence length="80" mass="9342">MEGIEHTVVITKNFLLDPWIGKIFSLAEVGLYEFYGSSHNMKASWLNHLLSNEEFNYYLRLNKKTLNHNFVQPAEKSIPN</sequence>
<dbReference type="Proteomes" id="UP000054693">
    <property type="component" value="Unassembled WGS sequence"/>
</dbReference>
<dbReference type="OrthoDB" id="5645970at2"/>
<dbReference type="PATRIC" id="fig|40335.7.peg.3013"/>
<proteinExistence type="predicted"/>
<reference evidence="1 2" key="1">
    <citation type="submission" date="2015-11" db="EMBL/GenBank/DDBJ databases">
        <title>Genomic analysis of 38 Legionella species identifies large and diverse effector repertoires.</title>
        <authorList>
            <person name="Burstein D."/>
            <person name="Amaro F."/>
            <person name="Zusman T."/>
            <person name="Lifshitz Z."/>
            <person name="Cohen O."/>
            <person name="Gilbert J.A."/>
            <person name="Pupko T."/>
            <person name="Shuman H.A."/>
            <person name="Segal G."/>
        </authorList>
    </citation>
    <scope>NUCLEOTIDE SEQUENCE [LARGE SCALE GENOMIC DNA]</scope>
    <source>
        <strain evidence="1 2">ATCC 49180</strain>
    </source>
</reference>